<feature type="transmembrane region" description="Helical" evidence="1">
    <location>
        <begin position="65"/>
        <end position="85"/>
    </location>
</feature>
<evidence type="ECO:0000256" key="1">
    <source>
        <dbReference type="SAM" id="Phobius"/>
    </source>
</evidence>
<organism evidence="2 3">
    <name type="scientific">Schizophyllum amplum</name>
    <dbReference type="NCBI Taxonomy" id="97359"/>
    <lineage>
        <taxon>Eukaryota</taxon>
        <taxon>Fungi</taxon>
        <taxon>Dikarya</taxon>
        <taxon>Basidiomycota</taxon>
        <taxon>Agaricomycotina</taxon>
        <taxon>Agaricomycetes</taxon>
        <taxon>Agaricomycetidae</taxon>
        <taxon>Agaricales</taxon>
        <taxon>Schizophyllaceae</taxon>
        <taxon>Schizophyllum</taxon>
    </lineage>
</organism>
<dbReference type="Proteomes" id="UP000320762">
    <property type="component" value="Unassembled WGS sequence"/>
</dbReference>
<keyword evidence="1" id="KW-0472">Membrane</keyword>
<comment type="caution">
    <text evidence="2">The sequence shown here is derived from an EMBL/GenBank/DDBJ whole genome shotgun (WGS) entry which is preliminary data.</text>
</comment>
<evidence type="ECO:0000313" key="2">
    <source>
        <dbReference type="EMBL" id="TRM58789.1"/>
    </source>
</evidence>
<dbReference type="AlphaFoldDB" id="A0A550C1V4"/>
<keyword evidence="1" id="KW-1133">Transmembrane helix</keyword>
<name>A0A550C1V4_9AGAR</name>
<accession>A0A550C1V4</accession>
<dbReference type="EMBL" id="VDMD01000033">
    <property type="protein sequence ID" value="TRM58789.1"/>
    <property type="molecule type" value="Genomic_DNA"/>
</dbReference>
<reference evidence="2 3" key="1">
    <citation type="journal article" date="2019" name="New Phytol.">
        <title>Comparative genomics reveals unique wood-decay strategies and fruiting body development in the Schizophyllaceae.</title>
        <authorList>
            <person name="Almasi E."/>
            <person name="Sahu N."/>
            <person name="Krizsan K."/>
            <person name="Balint B."/>
            <person name="Kovacs G.M."/>
            <person name="Kiss B."/>
            <person name="Cseklye J."/>
            <person name="Drula E."/>
            <person name="Henrissat B."/>
            <person name="Nagy I."/>
            <person name="Chovatia M."/>
            <person name="Adam C."/>
            <person name="LaButti K."/>
            <person name="Lipzen A."/>
            <person name="Riley R."/>
            <person name="Grigoriev I.V."/>
            <person name="Nagy L.G."/>
        </authorList>
    </citation>
    <scope>NUCLEOTIDE SEQUENCE [LARGE SCALE GENOMIC DNA]</scope>
    <source>
        <strain evidence="2 3">NL-1724</strain>
    </source>
</reference>
<keyword evidence="1" id="KW-0812">Transmembrane</keyword>
<sequence length="173" mass="19317">MMRTVGCKGEGVFISDLRRRTYAPATCVFLTTFRRVLDDHSCVFSTTFEPTRRDASVSLSRHERFLVGTRCLPACVILTAVAYLGDGYLYLLTYLPNISFLHPSWLTLSGVRSVFGPGFFCVSTVFPANRLPARPSSCHPSSPPPVFITTRLPYHPSVCSRRLSVSPDMTIIY</sequence>
<proteinExistence type="predicted"/>
<protein>
    <submittedName>
        <fullName evidence="2">Uncharacterized protein</fullName>
    </submittedName>
</protein>
<feature type="transmembrane region" description="Helical" evidence="1">
    <location>
        <begin position="105"/>
        <end position="126"/>
    </location>
</feature>
<evidence type="ECO:0000313" key="3">
    <source>
        <dbReference type="Proteomes" id="UP000320762"/>
    </source>
</evidence>
<gene>
    <name evidence="2" type="ORF">BD626DRAFT_510559</name>
</gene>
<keyword evidence="3" id="KW-1185">Reference proteome</keyword>